<dbReference type="Gramene" id="rna-AYBTSS11_LOCUS21340">
    <property type="protein sequence ID" value="CAJ1967733.1"/>
    <property type="gene ID" value="gene-AYBTSS11_LOCUS21340"/>
</dbReference>
<feature type="region of interest" description="Disordered" evidence="1">
    <location>
        <begin position="123"/>
        <end position="147"/>
    </location>
</feature>
<sequence length="221" mass="24515">MNLSSITPNNSDGPGFNLTKAQYQSLLGLLQQEKPNPNPHMSVVSSHPKHVNVSQVTKSKPPDSTDMHFGVMKNAFLGLRPSLSTPLSHPFPFPYSLSLKPHPFFLCSKPHPLLAFANKEKDLKEHGNTQQAKPPNGSKEQQQENDDGWSNQRLPLLGFNWRTLLDPDPNNVLALGLTGILTWASVQILWQFLFISFAILVAALKYSFVAALLVFILIALL</sequence>
<dbReference type="EMBL" id="OY731404">
    <property type="protein sequence ID" value="CAJ1967733.1"/>
    <property type="molecule type" value="Genomic_DNA"/>
</dbReference>
<keyword evidence="2" id="KW-0472">Membrane</keyword>
<evidence type="ECO:0000256" key="2">
    <source>
        <dbReference type="SAM" id="Phobius"/>
    </source>
</evidence>
<name>A0AA86VQP1_9FABA</name>
<evidence type="ECO:0000313" key="3">
    <source>
        <dbReference type="EMBL" id="CAJ1967733.1"/>
    </source>
</evidence>
<organism evidence="3 4">
    <name type="scientific">Sphenostylis stenocarpa</name>
    <dbReference type="NCBI Taxonomy" id="92480"/>
    <lineage>
        <taxon>Eukaryota</taxon>
        <taxon>Viridiplantae</taxon>
        <taxon>Streptophyta</taxon>
        <taxon>Embryophyta</taxon>
        <taxon>Tracheophyta</taxon>
        <taxon>Spermatophyta</taxon>
        <taxon>Magnoliopsida</taxon>
        <taxon>eudicotyledons</taxon>
        <taxon>Gunneridae</taxon>
        <taxon>Pentapetalae</taxon>
        <taxon>rosids</taxon>
        <taxon>fabids</taxon>
        <taxon>Fabales</taxon>
        <taxon>Fabaceae</taxon>
        <taxon>Papilionoideae</taxon>
        <taxon>50 kb inversion clade</taxon>
        <taxon>NPAAA clade</taxon>
        <taxon>indigoferoid/millettioid clade</taxon>
        <taxon>Phaseoleae</taxon>
        <taxon>Sphenostylis</taxon>
    </lineage>
</organism>
<keyword evidence="4" id="KW-1185">Reference proteome</keyword>
<dbReference type="PANTHER" id="PTHR36789:SF1">
    <property type="entry name" value="TRANSMEMBRANE PROTEIN"/>
    <property type="match status" value="1"/>
</dbReference>
<evidence type="ECO:0000256" key="1">
    <source>
        <dbReference type="SAM" id="MobiDB-lite"/>
    </source>
</evidence>
<feature type="transmembrane region" description="Helical" evidence="2">
    <location>
        <begin position="172"/>
        <end position="190"/>
    </location>
</feature>
<reference evidence="3" key="1">
    <citation type="submission" date="2023-10" db="EMBL/GenBank/DDBJ databases">
        <authorList>
            <person name="Domelevo Entfellner J.-B."/>
        </authorList>
    </citation>
    <scope>NUCLEOTIDE SEQUENCE</scope>
</reference>
<evidence type="ECO:0008006" key="5">
    <source>
        <dbReference type="Google" id="ProtNLM"/>
    </source>
</evidence>
<protein>
    <recommendedName>
        <fullName evidence="5">Transmembrane protein</fullName>
    </recommendedName>
</protein>
<proteinExistence type="predicted"/>
<dbReference type="AlphaFoldDB" id="A0AA86VQP1"/>
<dbReference type="Proteomes" id="UP001189624">
    <property type="component" value="Chromosome 7"/>
</dbReference>
<accession>A0AA86VQP1</accession>
<feature type="region of interest" description="Disordered" evidence="1">
    <location>
        <begin position="38"/>
        <end position="66"/>
    </location>
</feature>
<keyword evidence="2" id="KW-0812">Transmembrane</keyword>
<gene>
    <name evidence="3" type="ORF">AYBTSS11_LOCUS21340</name>
</gene>
<feature type="transmembrane region" description="Helical" evidence="2">
    <location>
        <begin position="196"/>
        <end position="220"/>
    </location>
</feature>
<dbReference type="PANTHER" id="PTHR36789">
    <property type="entry name" value="TRANSMEMBRANE PROTEIN"/>
    <property type="match status" value="1"/>
</dbReference>
<keyword evidence="2" id="KW-1133">Transmembrane helix</keyword>
<evidence type="ECO:0000313" key="4">
    <source>
        <dbReference type="Proteomes" id="UP001189624"/>
    </source>
</evidence>